<evidence type="ECO:0000256" key="1">
    <source>
        <dbReference type="ARBA" id="ARBA00023015"/>
    </source>
</evidence>
<dbReference type="AlphaFoldDB" id="A0A1N6F0X2"/>
<dbReference type="SUPFAM" id="SSF46785">
    <property type="entry name" value="Winged helix' DNA-binding domain"/>
    <property type="match status" value="1"/>
</dbReference>
<gene>
    <name evidence="5" type="ORF">SAMN04488055_1948</name>
</gene>
<protein>
    <submittedName>
        <fullName evidence="5">DNA-binding transcriptional regulator, HxlR family</fullName>
    </submittedName>
</protein>
<keyword evidence="6" id="KW-1185">Reference proteome</keyword>
<keyword evidence="2 5" id="KW-0238">DNA-binding</keyword>
<feature type="domain" description="HTH hxlR-type" evidence="4">
    <location>
        <begin position="38"/>
        <end position="136"/>
    </location>
</feature>
<proteinExistence type="predicted"/>
<name>A0A1N6F0X2_9BACT</name>
<dbReference type="PANTHER" id="PTHR33204">
    <property type="entry name" value="TRANSCRIPTIONAL REGULATOR, MARR FAMILY"/>
    <property type="match status" value="1"/>
</dbReference>
<accession>A0A1N6F0X2</accession>
<sequence>MAQINCSYREKFFPASQSATSFNFGTMYEKKIPELLDCGLAVALKVIGGKWKAWIIDCIKRGVRRPSAIHREMDVIAPRVINMHLKELEEHGIIYKEVFADIPARVEYHFTEVGESLLPVIEQLENWGNTNKEYIHRNNRLYTPGSCQLLPANAKASLNN</sequence>
<keyword evidence="1" id="KW-0805">Transcription regulation</keyword>
<dbReference type="PANTHER" id="PTHR33204:SF29">
    <property type="entry name" value="TRANSCRIPTIONAL REGULATOR"/>
    <property type="match status" value="1"/>
</dbReference>
<evidence type="ECO:0000259" key="4">
    <source>
        <dbReference type="PROSITE" id="PS51118"/>
    </source>
</evidence>
<evidence type="ECO:0000256" key="2">
    <source>
        <dbReference type="ARBA" id="ARBA00023125"/>
    </source>
</evidence>
<dbReference type="PROSITE" id="PS51118">
    <property type="entry name" value="HTH_HXLR"/>
    <property type="match status" value="1"/>
</dbReference>
<dbReference type="Proteomes" id="UP000185003">
    <property type="component" value="Unassembled WGS sequence"/>
</dbReference>
<evidence type="ECO:0000313" key="6">
    <source>
        <dbReference type="Proteomes" id="UP000185003"/>
    </source>
</evidence>
<dbReference type="STRING" id="536979.SAMN04488055_1948"/>
<dbReference type="InterPro" id="IPR036390">
    <property type="entry name" value="WH_DNA-bd_sf"/>
</dbReference>
<keyword evidence="3" id="KW-0804">Transcription</keyword>
<dbReference type="GO" id="GO:0003677">
    <property type="term" value="F:DNA binding"/>
    <property type="evidence" value="ECO:0007669"/>
    <property type="project" value="UniProtKB-KW"/>
</dbReference>
<dbReference type="InterPro" id="IPR036388">
    <property type="entry name" value="WH-like_DNA-bd_sf"/>
</dbReference>
<dbReference type="EMBL" id="FSRA01000001">
    <property type="protein sequence ID" value="SIN88922.1"/>
    <property type="molecule type" value="Genomic_DNA"/>
</dbReference>
<organism evidence="5 6">
    <name type="scientific">Chitinophaga niabensis</name>
    <dbReference type="NCBI Taxonomy" id="536979"/>
    <lineage>
        <taxon>Bacteria</taxon>
        <taxon>Pseudomonadati</taxon>
        <taxon>Bacteroidota</taxon>
        <taxon>Chitinophagia</taxon>
        <taxon>Chitinophagales</taxon>
        <taxon>Chitinophagaceae</taxon>
        <taxon>Chitinophaga</taxon>
    </lineage>
</organism>
<dbReference type="Gene3D" id="1.10.10.10">
    <property type="entry name" value="Winged helix-like DNA-binding domain superfamily/Winged helix DNA-binding domain"/>
    <property type="match status" value="1"/>
</dbReference>
<evidence type="ECO:0000256" key="3">
    <source>
        <dbReference type="ARBA" id="ARBA00023163"/>
    </source>
</evidence>
<evidence type="ECO:0000313" key="5">
    <source>
        <dbReference type="EMBL" id="SIN88922.1"/>
    </source>
</evidence>
<reference evidence="5 6" key="1">
    <citation type="submission" date="2016-11" db="EMBL/GenBank/DDBJ databases">
        <authorList>
            <person name="Jaros S."/>
            <person name="Januszkiewicz K."/>
            <person name="Wedrychowicz H."/>
        </authorList>
    </citation>
    <scope>NUCLEOTIDE SEQUENCE [LARGE SCALE GENOMIC DNA]</scope>
    <source>
        <strain evidence="5 6">DSM 24787</strain>
    </source>
</reference>
<dbReference type="InterPro" id="IPR002577">
    <property type="entry name" value="HTH_HxlR"/>
</dbReference>
<dbReference type="Pfam" id="PF01638">
    <property type="entry name" value="HxlR"/>
    <property type="match status" value="1"/>
</dbReference>